<protein>
    <submittedName>
        <fullName evidence="1">Uncharacterized protein</fullName>
    </submittedName>
</protein>
<dbReference type="AlphaFoldDB" id="A0A7W3MUJ2"/>
<gene>
    <name evidence="1" type="ORF">HNR21_000991</name>
</gene>
<organism evidence="1 2">
    <name type="scientific">Thermomonospora cellulosilytica</name>
    <dbReference type="NCBI Taxonomy" id="1411118"/>
    <lineage>
        <taxon>Bacteria</taxon>
        <taxon>Bacillati</taxon>
        <taxon>Actinomycetota</taxon>
        <taxon>Actinomycetes</taxon>
        <taxon>Streptosporangiales</taxon>
        <taxon>Thermomonosporaceae</taxon>
        <taxon>Thermomonospora</taxon>
    </lineage>
</organism>
<reference evidence="1 2" key="1">
    <citation type="submission" date="2020-08" db="EMBL/GenBank/DDBJ databases">
        <title>Sequencing the genomes of 1000 actinobacteria strains.</title>
        <authorList>
            <person name="Klenk H.-P."/>
        </authorList>
    </citation>
    <scope>NUCLEOTIDE SEQUENCE [LARGE SCALE GENOMIC DNA]</scope>
    <source>
        <strain evidence="1 2">DSM 45823</strain>
    </source>
</reference>
<comment type="caution">
    <text evidence="1">The sequence shown here is derived from an EMBL/GenBank/DDBJ whole genome shotgun (WGS) entry which is preliminary data.</text>
</comment>
<sequence length="148" mass="16110">MGNTLAPPAWPIPVKPAAAPVSRQAAELRARFPAALIHYGEHTGRWWAMVRDHDSLLEAETPAGLARLLTDHYRQRSSISKTPRQNRYEAAARTGGAGTAVRRTSPLLGTAVPSGITPPRRPIPQAHPAPDRRGWFRRCMVSLGLVAA</sequence>
<dbReference type="RefSeq" id="WP_182704244.1">
    <property type="nucleotide sequence ID" value="NZ_JACJII010000001.1"/>
</dbReference>
<evidence type="ECO:0000313" key="2">
    <source>
        <dbReference type="Proteomes" id="UP000539313"/>
    </source>
</evidence>
<proteinExistence type="predicted"/>
<dbReference type="Proteomes" id="UP000539313">
    <property type="component" value="Unassembled WGS sequence"/>
</dbReference>
<keyword evidence="2" id="KW-1185">Reference proteome</keyword>
<evidence type="ECO:0000313" key="1">
    <source>
        <dbReference type="EMBL" id="MBA9002109.1"/>
    </source>
</evidence>
<dbReference type="EMBL" id="JACJII010000001">
    <property type="protein sequence ID" value="MBA9002109.1"/>
    <property type="molecule type" value="Genomic_DNA"/>
</dbReference>
<accession>A0A7W3MUJ2</accession>
<name>A0A7W3MUJ2_9ACTN</name>